<name>A0AAD9KE49_9ANNE</name>
<sequence>MLAEKKQGRRRKLAVGRGSVSDMKYASKHFTSFLVHASHAEDWLISRSGSISLITTRARSNLTKWHDKYVYRSGHVCLAKEDICEPPSKQLMEAYSDLLE</sequence>
<gene>
    <name evidence="1" type="ORF">LSH36_8g12103</name>
</gene>
<reference evidence="1" key="1">
    <citation type="journal article" date="2023" name="Mol. Biol. Evol.">
        <title>Third-Generation Sequencing Reveals the Adaptive Role of the Epigenome in Three Deep-Sea Polychaetes.</title>
        <authorList>
            <person name="Perez M."/>
            <person name="Aroh O."/>
            <person name="Sun Y."/>
            <person name="Lan Y."/>
            <person name="Juniper S.K."/>
            <person name="Young C.R."/>
            <person name="Angers B."/>
            <person name="Qian P.Y."/>
        </authorList>
    </citation>
    <scope>NUCLEOTIDE SEQUENCE</scope>
    <source>
        <strain evidence="1">P08H-3</strain>
    </source>
</reference>
<dbReference type="Proteomes" id="UP001208570">
    <property type="component" value="Unassembled WGS sequence"/>
</dbReference>
<dbReference type="EMBL" id="JAODUP010000008">
    <property type="protein sequence ID" value="KAK2169666.1"/>
    <property type="molecule type" value="Genomic_DNA"/>
</dbReference>
<proteinExistence type="predicted"/>
<dbReference type="AlphaFoldDB" id="A0AAD9KE49"/>
<keyword evidence="2" id="KW-1185">Reference proteome</keyword>
<accession>A0AAD9KE49</accession>
<evidence type="ECO:0000313" key="1">
    <source>
        <dbReference type="EMBL" id="KAK2169666.1"/>
    </source>
</evidence>
<comment type="caution">
    <text evidence="1">The sequence shown here is derived from an EMBL/GenBank/DDBJ whole genome shotgun (WGS) entry which is preliminary data.</text>
</comment>
<protein>
    <submittedName>
        <fullName evidence="1">Uncharacterized protein</fullName>
    </submittedName>
</protein>
<organism evidence="1 2">
    <name type="scientific">Paralvinella palmiformis</name>
    <dbReference type="NCBI Taxonomy" id="53620"/>
    <lineage>
        <taxon>Eukaryota</taxon>
        <taxon>Metazoa</taxon>
        <taxon>Spiralia</taxon>
        <taxon>Lophotrochozoa</taxon>
        <taxon>Annelida</taxon>
        <taxon>Polychaeta</taxon>
        <taxon>Sedentaria</taxon>
        <taxon>Canalipalpata</taxon>
        <taxon>Terebellida</taxon>
        <taxon>Terebelliformia</taxon>
        <taxon>Alvinellidae</taxon>
        <taxon>Paralvinella</taxon>
    </lineage>
</organism>
<evidence type="ECO:0000313" key="2">
    <source>
        <dbReference type="Proteomes" id="UP001208570"/>
    </source>
</evidence>